<dbReference type="PANTHER" id="PTHR43785">
    <property type="entry name" value="GAMMA-GLUTAMYLPUTRESCINE SYNTHETASE"/>
    <property type="match status" value="1"/>
</dbReference>
<keyword evidence="6" id="KW-0535">Nitrogen fixation</keyword>
<comment type="caution">
    <text evidence="11">The sequence shown here is derived from an EMBL/GenBank/DDBJ whole genome shotgun (WGS) entry which is preliminary data.</text>
</comment>
<dbReference type="SUPFAM" id="SSF54368">
    <property type="entry name" value="Glutamine synthetase, N-terminal domain"/>
    <property type="match status" value="1"/>
</dbReference>
<evidence type="ECO:0000259" key="9">
    <source>
        <dbReference type="PROSITE" id="PS51986"/>
    </source>
</evidence>
<dbReference type="OrthoDB" id="9807095at2"/>
<feature type="domain" description="GS beta-grasp" evidence="9">
    <location>
        <begin position="38"/>
        <end position="139"/>
    </location>
</feature>
<evidence type="ECO:0000256" key="6">
    <source>
        <dbReference type="ARBA" id="ARBA00023231"/>
    </source>
</evidence>
<accession>A0A2G1QKW7</accession>
<dbReference type="InterPro" id="IPR014746">
    <property type="entry name" value="Gln_synth/guanido_kin_cat_dom"/>
</dbReference>
<protein>
    <submittedName>
        <fullName evidence="11">Glutamine synthetase</fullName>
    </submittedName>
</protein>
<evidence type="ECO:0000256" key="8">
    <source>
        <dbReference type="RuleBase" id="RU000384"/>
    </source>
</evidence>
<dbReference type="RefSeq" id="WP_099307104.1">
    <property type="nucleotide sequence ID" value="NZ_PDVP01000009.1"/>
</dbReference>
<proteinExistence type="inferred from homology"/>
<keyword evidence="3" id="KW-0436">Ligase</keyword>
<dbReference type="InterPro" id="IPR036651">
    <property type="entry name" value="Gln_synt_N_sf"/>
</dbReference>
<sequence>MGGHSVDSLKSGLVGQKRLLDDEGFRRAAEICAGMEAGEFETVRICFIDQHGILRGKTLVADALASAFRSGVAMTSTLLLKDTSHRTVFDVWGPDAGFGRGRLTGAGDFLMVPDPRSFRPLPWSPHSALILSDIWQADGEPLGLSARAILGNAVDRLNAAGLDALFGLEQEFFVFAVTDEKLAHGDGGMPPSPPETQLLTHGYQYLTEARYDALEPVMDEIRRAAQAMDLPVRSMEVEFGPSQFEFTFEPQRALEAADGAVLFRHCVKSVCARNGLHATFMSRPRVDHGMASGWHVHQSVTGLGTDDNRFTPQAGREPTVTASGWIAGLLDHAASGCLLTTPTVNGYKRYLSALLAPDRVQWAHDNKGAMLRALFREGDGASRIENRTPEPAANPHLVLASQILAGLDGVTRGLTAPAPVESPYAGDAERLPRHLGAAIEAFAASEFWRDALGEGVADWFVRIKRAEWDRYLSEISEWEHREYFSLF</sequence>
<organism evidence="11 12">
    <name type="scientific">Zhengella mangrovi</name>
    <dbReference type="NCBI Taxonomy" id="1982044"/>
    <lineage>
        <taxon>Bacteria</taxon>
        <taxon>Pseudomonadati</taxon>
        <taxon>Pseudomonadota</taxon>
        <taxon>Alphaproteobacteria</taxon>
        <taxon>Hyphomicrobiales</taxon>
        <taxon>Notoacmeibacteraceae</taxon>
        <taxon>Zhengella</taxon>
    </lineage>
</organism>
<name>A0A2G1QKW7_9HYPH</name>
<dbReference type="SUPFAM" id="SSF55931">
    <property type="entry name" value="Glutamine synthetase/guanido kinase"/>
    <property type="match status" value="1"/>
</dbReference>
<comment type="function">
    <text evidence="2">Catalyzes the ATP-dependent biosynthesis of glutamine from glutamate and ammonia.</text>
</comment>
<gene>
    <name evidence="11" type="ORF">CSC94_14600</name>
</gene>
<evidence type="ECO:0000256" key="4">
    <source>
        <dbReference type="ARBA" id="ARBA00022741"/>
    </source>
</evidence>
<dbReference type="EMBL" id="PDVP01000009">
    <property type="protein sequence ID" value="PHP66173.1"/>
    <property type="molecule type" value="Genomic_DNA"/>
</dbReference>
<evidence type="ECO:0000313" key="11">
    <source>
        <dbReference type="EMBL" id="PHP66173.1"/>
    </source>
</evidence>
<evidence type="ECO:0000256" key="3">
    <source>
        <dbReference type="ARBA" id="ARBA00022598"/>
    </source>
</evidence>
<feature type="domain" description="GS catalytic" evidence="10">
    <location>
        <begin position="146"/>
        <end position="487"/>
    </location>
</feature>
<evidence type="ECO:0000256" key="7">
    <source>
        <dbReference type="PROSITE-ProRule" id="PRU01330"/>
    </source>
</evidence>
<evidence type="ECO:0000256" key="5">
    <source>
        <dbReference type="ARBA" id="ARBA00022840"/>
    </source>
</evidence>
<dbReference type="Gene3D" id="3.30.590.10">
    <property type="entry name" value="Glutamine synthetase/guanido kinase, catalytic domain"/>
    <property type="match status" value="1"/>
</dbReference>
<dbReference type="Proteomes" id="UP000221168">
    <property type="component" value="Unassembled WGS sequence"/>
</dbReference>
<keyword evidence="12" id="KW-1185">Reference proteome</keyword>
<dbReference type="InterPro" id="IPR008146">
    <property type="entry name" value="Gln_synth_cat_dom"/>
</dbReference>
<dbReference type="Pfam" id="PF00120">
    <property type="entry name" value="Gln-synt_C"/>
    <property type="match status" value="1"/>
</dbReference>
<dbReference type="AlphaFoldDB" id="A0A2G1QKW7"/>
<dbReference type="SMART" id="SM01230">
    <property type="entry name" value="Gln-synt_C"/>
    <property type="match status" value="1"/>
</dbReference>
<dbReference type="PROSITE" id="PS51987">
    <property type="entry name" value="GS_CATALYTIC"/>
    <property type="match status" value="1"/>
</dbReference>
<dbReference type="GO" id="GO:0004356">
    <property type="term" value="F:glutamine synthetase activity"/>
    <property type="evidence" value="ECO:0007669"/>
    <property type="project" value="InterPro"/>
</dbReference>
<keyword evidence="5" id="KW-0067">ATP-binding</keyword>
<dbReference type="PROSITE" id="PS51986">
    <property type="entry name" value="GS_BETA_GRASP"/>
    <property type="match status" value="1"/>
</dbReference>
<evidence type="ECO:0000313" key="12">
    <source>
        <dbReference type="Proteomes" id="UP000221168"/>
    </source>
</evidence>
<evidence type="ECO:0000256" key="1">
    <source>
        <dbReference type="ARBA" id="ARBA00001946"/>
    </source>
</evidence>
<reference evidence="11 12" key="1">
    <citation type="submission" date="2017-10" db="EMBL/GenBank/DDBJ databases">
        <title>Sedimentibacterium mangrovi gen. nov., sp. nov., a novel member of family Phyllobacteriacea isolated from mangrove sediment.</title>
        <authorList>
            <person name="Liao H."/>
            <person name="Tian Y."/>
        </authorList>
    </citation>
    <scope>NUCLEOTIDE SEQUENCE [LARGE SCALE GENOMIC DNA]</scope>
    <source>
        <strain evidence="11 12">X9-2-2</strain>
    </source>
</reference>
<evidence type="ECO:0000259" key="10">
    <source>
        <dbReference type="PROSITE" id="PS51987"/>
    </source>
</evidence>
<evidence type="ECO:0000256" key="2">
    <source>
        <dbReference type="ARBA" id="ARBA00003117"/>
    </source>
</evidence>
<dbReference type="InterPro" id="IPR008147">
    <property type="entry name" value="Gln_synt_N"/>
</dbReference>
<comment type="similarity">
    <text evidence="7 8">Belongs to the glutamine synthetase family.</text>
</comment>
<dbReference type="GO" id="GO:0005524">
    <property type="term" value="F:ATP binding"/>
    <property type="evidence" value="ECO:0007669"/>
    <property type="project" value="UniProtKB-KW"/>
</dbReference>
<dbReference type="GO" id="GO:0006542">
    <property type="term" value="P:glutamine biosynthetic process"/>
    <property type="evidence" value="ECO:0007669"/>
    <property type="project" value="InterPro"/>
</dbReference>
<dbReference type="Gene3D" id="3.10.20.70">
    <property type="entry name" value="Glutamine synthetase, N-terminal domain"/>
    <property type="match status" value="1"/>
</dbReference>
<keyword evidence="4" id="KW-0547">Nucleotide-binding</keyword>
<comment type="cofactor">
    <cofactor evidence="1">
        <name>Mg(2+)</name>
        <dbReference type="ChEBI" id="CHEBI:18420"/>
    </cofactor>
</comment>
<dbReference type="PANTHER" id="PTHR43785:SF12">
    <property type="entry name" value="TYPE-1 GLUTAMINE SYNTHETASE 2"/>
    <property type="match status" value="1"/>
</dbReference>